<organism evidence="1 2">
    <name type="scientific">Exserohilum turcicum (strain 28A)</name>
    <name type="common">Northern leaf blight fungus</name>
    <name type="synonym">Setosphaeria turcica</name>
    <dbReference type="NCBI Taxonomy" id="671987"/>
    <lineage>
        <taxon>Eukaryota</taxon>
        <taxon>Fungi</taxon>
        <taxon>Dikarya</taxon>
        <taxon>Ascomycota</taxon>
        <taxon>Pezizomycotina</taxon>
        <taxon>Dothideomycetes</taxon>
        <taxon>Pleosporomycetidae</taxon>
        <taxon>Pleosporales</taxon>
        <taxon>Pleosporineae</taxon>
        <taxon>Pleosporaceae</taxon>
        <taxon>Exserohilum</taxon>
    </lineage>
</organism>
<dbReference type="GeneID" id="19401936"/>
<sequence>MSAPTTITVVEPAPPRFHIFPNEVLYKIFAYALLDPKGPVNAKWFYFMVKVGMFSKLLRASRQFAELAKLVFYEVNEFDFSYKFPDHWTCYKVPRGPPLPPSWTFGLLRRIKLQIHLADSWLQPIVRTRGICHRTPPRTVHFFQSAIELLNFCPGARILQFLTYDMTALKVLDLHIVENFRNEDIQASLDVYRSACFAVRVAELKLVITNIERHPDEPESVEAKAWYPELRRAIGL</sequence>
<evidence type="ECO:0008006" key="3">
    <source>
        <dbReference type="Google" id="ProtNLM"/>
    </source>
</evidence>
<dbReference type="eggNOG" id="ENOG502TCGC">
    <property type="taxonomic scope" value="Eukaryota"/>
</dbReference>
<evidence type="ECO:0000313" key="2">
    <source>
        <dbReference type="Proteomes" id="UP000016935"/>
    </source>
</evidence>
<protein>
    <recommendedName>
        <fullName evidence="3">F-box domain-containing protein</fullName>
    </recommendedName>
</protein>
<evidence type="ECO:0000313" key="1">
    <source>
        <dbReference type="EMBL" id="EOA90169.1"/>
    </source>
</evidence>
<proteinExistence type="predicted"/>
<dbReference type="OrthoDB" id="3682830at2759"/>
<dbReference type="AlphaFoldDB" id="R0KM50"/>
<dbReference type="Proteomes" id="UP000016935">
    <property type="component" value="Unassembled WGS sequence"/>
</dbReference>
<name>R0KM50_EXST2</name>
<accession>R0KM50</accession>
<gene>
    <name evidence="1" type="ORF">SETTUDRAFT_182692</name>
</gene>
<keyword evidence="2" id="KW-1185">Reference proteome</keyword>
<reference evidence="1 2" key="1">
    <citation type="journal article" date="2012" name="PLoS Pathog.">
        <title>Diverse lifestyles and strategies of plant pathogenesis encoded in the genomes of eighteen Dothideomycetes fungi.</title>
        <authorList>
            <person name="Ohm R.A."/>
            <person name="Feau N."/>
            <person name="Henrissat B."/>
            <person name="Schoch C.L."/>
            <person name="Horwitz B.A."/>
            <person name="Barry K.W."/>
            <person name="Condon B.J."/>
            <person name="Copeland A.C."/>
            <person name="Dhillon B."/>
            <person name="Glaser F."/>
            <person name="Hesse C.N."/>
            <person name="Kosti I."/>
            <person name="LaButti K."/>
            <person name="Lindquist E.A."/>
            <person name="Lucas S."/>
            <person name="Salamov A.A."/>
            <person name="Bradshaw R.E."/>
            <person name="Ciuffetti L."/>
            <person name="Hamelin R.C."/>
            <person name="Kema G.H.J."/>
            <person name="Lawrence C."/>
            <person name="Scott J.A."/>
            <person name="Spatafora J.W."/>
            <person name="Turgeon B.G."/>
            <person name="de Wit P.J.G.M."/>
            <person name="Zhong S."/>
            <person name="Goodwin S.B."/>
            <person name="Grigoriev I.V."/>
        </authorList>
    </citation>
    <scope>NUCLEOTIDE SEQUENCE [LARGE SCALE GENOMIC DNA]</scope>
    <source>
        <strain evidence="2">28A</strain>
    </source>
</reference>
<reference evidence="1 2" key="2">
    <citation type="journal article" date="2013" name="PLoS Genet.">
        <title>Comparative genome structure, secondary metabolite, and effector coding capacity across Cochliobolus pathogens.</title>
        <authorList>
            <person name="Condon B.J."/>
            <person name="Leng Y."/>
            <person name="Wu D."/>
            <person name="Bushley K.E."/>
            <person name="Ohm R.A."/>
            <person name="Otillar R."/>
            <person name="Martin J."/>
            <person name="Schackwitz W."/>
            <person name="Grimwood J."/>
            <person name="MohdZainudin N."/>
            <person name="Xue C."/>
            <person name="Wang R."/>
            <person name="Manning V.A."/>
            <person name="Dhillon B."/>
            <person name="Tu Z.J."/>
            <person name="Steffenson B.J."/>
            <person name="Salamov A."/>
            <person name="Sun H."/>
            <person name="Lowry S."/>
            <person name="LaButti K."/>
            <person name="Han J."/>
            <person name="Copeland A."/>
            <person name="Lindquist E."/>
            <person name="Barry K."/>
            <person name="Schmutz J."/>
            <person name="Baker S.E."/>
            <person name="Ciuffetti L.M."/>
            <person name="Grigoriev I.V."/>
            <person name="Zhong S."/>
            <person name="Turgeon B.G."/>
        </authorList>
    </citation>
    <scope>NUCLEOTIDE SEQUENCE [LARGE SCALE GENOMIC DNA]</scope>
    <source>
        <strain evidence="2">28A</strain>
    </source>
</reference>
<dbReference type="EMBL" id="KB908493">
    <property type="protein sequence ID" value="EOA90169.1"/>
    <property type="molecule type" value="Genomic_DNA"/>
</dbReference>
<dbReference type="HOGENOM" id="CLU_099105_0_0_1"/>
<dbReference type="RefSeq" id="XP_008022071.1">
    <property type="nucleotide sequence ID" value="XM_008023880.1"/>
</dbReference>